<sequence length="200" mass="22043">MEYIDAPDCTKKNAKRVAQAVQTLISVRGPSSAPGHVGGGPVVHSFFTDEQTSPFRYETIDELEQHINGILRVGDNPRRISLVADASDGLYLCPCDINSGNFKKLPDGKVVALDFRASCFLPPSFFAVAMAKAVDHFTMKVARHVKYPISGDVAAMTSASYSLVPYGRNDIGQPDSFSFYLDRLHYWTGAPKSLRQRKEL</sequence>
<keyword evidence="2" id="KW-1185">Reference proteome</keyword>
<gene>
    <name evidence="1" type="ORF">K503DRAFT_502549</name>
</gene>
<name>A0A1B7N997_9AGAM</name>
<dbReference type="InParanoid" id="A0A1B7N997"/>
<reference evidence="1 2" key="1">
    <citation type="submission" date="2016-06" db="EMBL/GenBank/DDBJ databases">
        <title>Comparative genomics of the ectomycorrhizal sister species Rhizopogon vinicolor and Rhizopogon vesiculosus (Basidiomycota: Boletales) reveals a divergence of the mating type B locus.</title>
        <authorList>
            <consortium name="DOE Joint Genome Institute"/>
            <person name="Mujic A.B."/>
            <person name="Kuo A."/>
            <person name="Tritt A."/>
            <person name="Lipzen A."/>
            <person name="Chen C."/>
            <person name="Johnson J."/>
            <person name="Sharma A."/>
            <person name="Barry K."/>
            <person name="Grigoriev I.V."/>
            <person name="Spatafora J.W."/>
        </authorList>
    </citation>
    <scope>NUCLEOTIDE SEQUENCE [LARGE SCALE GENOMIC DNA]</scope>
    <source>
        <strain evidence="1 2">AM-OR11-026</strain>
    </source>
</reference>
<proteinExistence type="predicted"/>
<evidence type="ECO:0000313" key="2">
    <source>
        <dbReference type="Proteomes" id="UP000092154"/>
    </source>
</evidence>
<protein>
    <recommendedName>
        <fullName evidence="3">Aminoglycoside phosphotransferase domain-containing protein</fullName>
    </recommendedName>
</protein>
<accession>A0A1B7N997</accession>
<dbReference type="OrthoDB" id="3250044at2759"/>
<evidence type="ECO:0000313" key="1">
    <source>
        <dbReference type="EMBL" id="OAX41408.1"/>
    </source>
</evidence>
<dbReference type="AlphaFoldDB" id="A0A1B7N997"/>
<dbReference type="Proteomes" id="UP000092154">
    <property type="component" value="Unassembled WGS sequence"/>
</dbReference>
<evidence type="ECO:0008006" key="3">
    <source>
        <dbReference type="Google" id="ProtNLM"/>
    </source>
</evidence>
<dbReference type="STRING" id="1314800.A0A1B7N997"/>
<dbReference type="EMBL" id="KV448181">
    <property type="protein sequence ID" value="OAX41408.1"/>
    <property type="molecule type" value="Genomic_DNA"/>
</dbReference>
<organism evidence="1 2">
    <name type="scientific">Rhizopogon vinicolor AM-OR11-026</name>
    <dbReference type="NCBI Taxonomy" id="1314800"/>
    <lineage>
        <taxon>Eukaryota</taxon>
        <taxon>Fungi</taxon>
        <taxon>Dikarya</taxon>
        <taxon>Basidiomycota</taxon>
        <taxon>Agaricomycotina</taxon>
        <taxon>Agaricomycetes</taxon>
        <taxon>Agaricomycetidae</taxon>
        <taxon>Boletales</taxon>
        <taxon>Suillineae</taxon>
        <taxon>Rhizopogonaceae</taxon>
        <taxon>Rhizopogon</taxon>
    </lineage>
</organism>